<keyword evidence="3" id="KW-1185">Reference proteome</keyword>
<evidence type="ECO:0000313" key="3">
    <source>
        <dbReference type="Proteomes" id="UP000054783"/>
    </source>
</evidence>
<dbReference type="AlphaFoldDB" id="A0A0V0ZTZ8"/>
<feature type="transmembrane region" description="Helical" evidence="1">
    <location>
        <begin position="31"/>
        <end position="51"/>
    </location>
</feature>
<keyword evidence="1" id="KW-0472">Membrane</keyword>
<proteinExistence type="predicted"/>
<keyword evidence="1" id="KW-0812">Transmembrane</keyword>
<sequence length="92" mass="10498">MLLIPNRSVCFNCVLNASVHFPQAYGSHFDAFDTIQCNVCLFLLIFFGCELHWSKRCVFVLLCYMLSLICLLSPVLPVQHDWLSDSNSIIVN</sequence>
<dbReference type="Proteomes" id="UP000054783">
    <property type="component" value="Unassembled WGS sequence"/>
</dbReference>
<name>A0A0V0ZTZ8_9BILA</name>
<evidence type="ECO:0000256" key="1">
    <source>
        <dbReference type="SAM" id="Phobius"/>
    </source>
</evidence>
<organism evidence="2 3">
    <name type="scientific">Trichinella patagoniensis</name>
    <dbReference type="NCBI Taxonomy" id="990121"/>
    <lineage>
        <taxon>Eukaryota</taxon>
        <taxon>Metazoa</taxon>
        <taxon>Ecdysozoa</taxon>
        <taxon>Nematoda</taxon>
        <taxon>Enoplea</taxon>
        <taxon>Dorylaimia</taxon>
        <taxon>Trichinellida</taxon>
        <taxon>Trichinellidae</taxon>
        <taxon>Trichinella</taxon>
    </lineage>
</organism>
<dbReference type="EMBL" id="JYDQ01000090">
    <property type="protein sequence ID" value="KRY15764.1"/>
    <property type="molecule type" value="Genomic_DNA"/>
</dbReference>
<protein>
    <submittedName>
        <fullName evidence="2">Uncharacterized protein</fullName>
    </submittedName>
</protein>
<accession>A0A0V0ZTZ8</accession>
<feature type="transmembrane region" description="Helical" evidence="1">
    <location>
        <begin position="58"/>
        <end position="76"/>
    </location>
</feature>
<evidence type="ECO:0000313" key="2">
    <source>
        <dbReference type="EMBL" id="KRY15764.1"/>
    </source>
</evidence>
<reference evidence="2 3" key="1">
    <citation type="submission" date="2015-01" db="EMBL/GenBank/DDBJ databases">
        <title>Evolution of Trichinella species and genotypes.</title>
        <authorList>
            <person name="Korhonen P.K."/>
            <person name="Edoardo P."/>
            <person name="Giuseppe L.R."/>
            <person name="Gasser R.B."/>
        </authorList>
    </citation>
    <scope>NUCLEOTIDE SEQUENCE [LARGE SCALE GENOMIC DNA]</scope>
    <source>
        <strain evidence="2">ISS2496</strain>
    </source>
</reference>
<keyword evidence="1" id="KW-1133">Transmembrane helix</keyword>
<gene>
    <name evidence="2" type="ORF">T12_3165</name>
</gene>
<comment type="caution">
    <text evidence="2">The sequence shown here is derived from an EMBL/GenBank/DDBJ whole genome shotgun (WGS) entry which is preliminary data.</text>
</comment>